<protein>
    <submittedName>
        <fullName evidence="2">Uncharacterized protein</fullName>
    </submittedName>
</protein>
<evidence type="ECO:0000256" key="1">
    <source>
        <dbReference type="SAM" id="Phobius"/>
    </source>
</evidence>
<dbReference type="EMBL" id="JAUSUR010000001">
    <property type="protein sequence ID" value="MDQ0360452.1"/>
    <property type="molecule type" value="Genomic_DNA"/>
</dbReference>
<dbReference type="RefSeq" id="WP_307406353.1">
    <property type="nucleotide sequence ID" value="NZ_JAUSUR010000001.1"/>
</dbReference>
<sequence length="182" mass="20764">MNAKKSSVIILLVIVIGVVVYWQQGEENPVLANYKIEGTTAEKQIAYLEEKSQKSDEFSASIRNDRIIYTEGDKEYEEAFSQDLFYVSFAPYIYKTHDCFYHSLTSCQGELVNEQIHILIVNEKDNVIFDDNVTTNANGFYGVWLEKDKSYTINIQKDEAVGAAVFETDEESPTCITTIKLQ</sequence>
<dbReference type="Proteomes" id="UP001230220">
    <property type="component" value="Unassembled WGS sequence"/>
</dbReference>
<keyword evidence="1" id="KW-0812">Transmembrane</keyword>
<dbReference type="InterPro" id="IPR047808">
    <property type="entry name" value="CueP-like"/>
</dbReference>
<dbReference type="NCBIfam" id="NF038094">
    <property type="entry name" value="CueP_fam"/>
    <property type="match status" value="1"/>
</dbReference>
<name>A0ABU0E0M9_9FIRM</name>
<dbReference type="Gene3D" id="2.60.40.3700">
    <property type="match status" value="1"/>
</dbReference>
<evidence type="ECO:0000313" key="3">
    <source>
        <dbReference type="Proteomes" id="UP001230220"/>
    </source>
</evidence>
<evidence type="ECO:0000313" key="2">
    <source>
        <dbReference type="EMBL" id="MDQ0360452.1"/>
    </source>
</evidence>
<gene>
    <name evidence="2" type="ORF">J2S15_001183</name>
</gene>
<accession>A0ABU0E0M9</accession>
<keyword evidence="3" id="KW-1185">Reference proteome</keyword>
<keyword evidence="1" id="KW-0472">Membrane</keyword>
<dbReference type="Pfam" id="PF21172">
    <property type="entry name" value="CueP"/>
    <property type="match status" value="1"/>
</dbReference>
<proteinExistence type="predicted"/>
<keyword evidence="1" id="KW-1133">Transmembrane helix</keyword>
<reference evidence="2 3" key="1">
    <citation type="submission" date="2023-07" db="EMBL/GenBank/DDBJ databases">
        <title>Genomic Encyclopedia of Type Strains, Phase IV (KMG-IV): sequencing the most valuable type-strain genomes for metagenomic binning, comparative biology and taxonomic classification.</title>
        <authorList>
            <person name="Goeker M."/>
        </authorList>
    </citation>
    <scope>NUCLEOTIDE SEQUENCE [LARGE SCALE GENOMIC DNA]</scope>
    <source>
        <strain evidence="2 3">DSM 16784</strain>
    </source>
</reference>
<organism evidence="2 3">
    <name type="scientific">Breznakia pachnodae</name>
    <dbReference type="NCBI Taxonomy" id="265178"/>
    <lineage>
        <taxon>Bacteria</taxon>
        <taxon>Bacillati</taxon>
        <taxon>Bacillota</taxon>
        <taxon>Erysipelotrichia</taxon>
        <taxon>Erysipelotrichales</taxon>
        <taxon>Erysipelotrichaceae</taxon>
        <taxon>Breznakia</taxon>
    </lineage>
</organism>
<feature type="transmembrane region" description="Helical" evidence="1">
    <location>
        <begin position="7"/>
        <end position="23"/>
    </location>
</feature>
<comment type="caution">
    <text evidence="2">The sequence shown here is derived from an EMBL/GenBank/DDBJ whole genome shotgun (WGS) entry which is preliminary data.</text>
</comment>